<evidence type="ECO:0000256" key="3">
    <source>
        <dbReference type="ARBA" id="ARBA00022452"/>
    </source>
</evidence>
<keyword evidence="4" id="KW-0812">Transmembrane</keyword>
<dbReference type="GO" id="GO:0015483">
    <property type="term" value="F:long-chain fatty acid transporting porin activity"/>
    <property type="evidence" value="ECO:0007669"/>
    <property type="project" value="TreeGrafter"/>
</dbReference>
<organism evidence="9 10">
    <name type="scientific">Vibrio parahaemolyticus</name>
    <dbReference type="NCBI Taxonomy" id="670"/>
    <lineage>
        <taxon>Bacteria</taxon>
        <taxon>Pseudomonadati</taxon>
        <taxon>Pseudomonadota</taxon>
        <taxon>Gammaproteobacteria</taxon>
        <taxon>Vibrionales</taxon>
        <taxon>Vibrionaceae</taxon>
        <taxon>Vibrio</taxon>
    </lineage>
</organism>
<gene>
    <name evidence="9" type="ORF">CA163_03680</name>
</gene>
<feature type="chain" id="PRO_5030039022" evidence="8">
    <location>
        <begin position="28"/>
        <end position="453"/>
    </location>
</feature>
<proteinExistence type="inferred from homology"/>
<reference evidence="9 10" key="1">
    <citation type="journal article" date="2017" name="Appl. Environ. Microbiol.">
        <title>Parallel evolution of two clades of a major Atlantic endemic Vibrio parahaemolyticus pathogen lineage by independent acquisition of related pathogenicity islands.</title>
        <authorList>
            <person name="Xu F."/>
            <person name="Gonzalez-Escalona N."/>
            <person name="Drees K.P."/>
            <person name="Sebra R.P."/>
            <person name="Cooper V.S."/>
            <person name="Jones S.H."/>
            <person name="Whistler C.A."/>
        </authorList>
    </citation>
    <scope>NUCLEOTIDE SEQUENCE [LARGE SCALE GENOMIC DNA]</scope>
    <source>
        <strain evidence="9 10">MAVP-3</strain>
    </source>
</reference>
<evidence type="ECO:0000256" key="6">
    <source>
        <dbReference type="ARBA" id="ARBA00023136"/>
    </source>
</evidence>
<keyword evidence="7" id="KW-0998">Cell outer membrane</keyword>
<dbReference type="GO" id="GO:0009279">
    <property type="term" value="C:cell outer membrane"/>
    <property type="evidence" value="ECO:0007669"/>
    <property type="project" value="UniProtKB-SubCell"/>
</dbReference>
<evidence type="ECO:0000256" key="4">
    <source>
        <dbReference type="ARBA" id="ARBA00022692"/>
    </source>
</evidence>
<evidence type="ECO:0000256" key="8">
    <source>
        <dbReference type="SAM" id="SignalP"/>
    </source>
</evidence>
<evidence type="ECO:0000256" key="5">
    <source>
        <dbReference type="ARBA" id="ARBA00022729"/>
    </source>
</evidence>
<evidence type="ECO:0000256" key="2">
    <source>
        <dbReference type="ARBA" id="ARBA00008163"/>
    </source>
</evidence>
<comment type="caution">
    <text evidence="9">The sequence shown here is derived from an EMBL/GenBank/DDBJ whole genome shotgun (WGS) entry which is preliminary data.</text>
</comment>
<dbReference type="Pfam" id="PF03349">
    <property type="entry name" value="Toluene_X"/>
    <property type="match status" value="1"/>
</dbReference>
<dbReference type="STRING" id="670.ACZ92_04685"/>
<dbReference type="InterPro" id="IPR005017">
    <property type="entry name" value="OMPP1/FadL/TodX"/>
</dbReference>
<accession>A0A227JGM0</accession>
<keyword evidence="6" id="KW-0472">Membrane</keyword>
<dbReference type="Gene3D" id="2.40.160.60">
    <property type="entry name" value="Outer membrane protein transport protein (OMPP1/FadL/TodX)"/>
    <property type="match status" value="1"/>
</dbReference>
<evidence type="ECO:0000313" key="10">
    <source>
        <dbReference type="Proteomes" id="UP000214596"/>
    </source>
</evidence>
<dbReference type="OrthoDB" id="19849at2"/>
<dbReference type="SUPFAM" id="SSF56935">
    <property type="entry name" value="Porins"/>
    <property type="match status" value="1"/>
</dbReference>
<dbReference type="PANTHER" id="PTHR35093">
    <property type="entry name" value="OUTER MEMBRANE PROTEIN NMB0088-RELATED"/>
    <property type="match status" value="1"/>
</dbReference>
<dbReference type="PANTHER" id="PTHR35093:SF1">
    <property type="entry name" value="OUTER MEMBRANE LONG-CHAIN FATTY ACID RECEPTOR FADL FAMILY"/>
    <property type="match status" value="1"/>
</dbReference>
<keyword evidence="5 8" id="KW-0732">Signal</keyword>
<name>A0A227JGM0_VIBPH</name>
<sequence>MRKNMQRQFTLSPIYLLIGLASSTAYAGGFQINEHSATGLGRAFAGDAVIGDNASVVSRNAAAMTLFKQNALSFGVTYVKPDVTVKNAQYHRANINADVDVSMGGGLIPNLQPPSVSVTPSETVADIDDVDGVGQPAVVPNFYFIHPINDDWYLGLSTYSNFGTDMEFKPNYGAPVFGGVTSVASVNLGASLAYKVNDRFSIGGGIDVIYGSGELYRDMDVGVCVGGNILGNELEQRCGAVKGNALDVEAGGIGLGANIGMMYEFNERHRLGLSYKHSPNIDAKGDIHFAGESYDSLAMPLPDIAEFSGYHRVLPKFALHYSVQWIGWSAFDSLKADDQLLKDFQWQDSAHYSIGATWYANERWTLRTGYMFDKTPVDELTSLSIPDSNRHWLSAGASYQWSSDTTVDIGMTYLIGEDVNVEEYAYEGVPAPMVTGVTHSNAFLIGAQLSHRF</sequence>
<evidence type="ECO:0000313" key="9">
    <source>
        <dbReference type="EMBL" id="OXE34172.1"/>
    </source>
</evidence>
<comment type="subcellular location">
    <subcellularLocation>
        <location evidence="1">Cell outer membrane</location>
        <topology evidence="1">Multi-pass membrane protein</topology>
    </subcellularLocation>
</comment>
<evidence type="ECO:0000256" key="1">
    <source>
        <dbReference type="ARBA" id="ARBA00004571"/>
    </source>
</evidence>
<dbReference type="AlphaFoldDB" id="A0A227JGM0"/>
<keyword evidence="3" id="KW-1134">Transmembrane beta strand</keyword>
<comment type="similarity">
    <text evidence="2">Belongs to the OmpP1/FadL family.</text>
</comment>
<feature type="signal peptide" evidence="8">
    <location>
        <begin position="1"/>
        <end position="27"/>
    </location>
</feature>
<evidence type="ECO:0000256" key="7">
    <source>
        <dbReference type="ARBA" id="ARBA00023237"/>
    </source>
</evidence>
<dbReference type="Proteomes" id="UP000214596">
    <property type="component" value="Unassembled WGS sequence"/>
</dbReference>
<dbReference type="EMBL" id="NIXT01000115">
    <property type="protein sequence ID" value="OXE34172.1"/>
    <property type="molecule type" value="Genomic_DNA"/>
</dbReference>
<dbReference type="OMA" id="RWEGWSK"/>
<protein>
    <submittedName>
        <fullName evidence="9">Aromatic hydrocarbon degradation protein</fullName>
    </submittedName>
</protein>